<dbReference type="Proteomes" id="UP001603857">
    <property type="component" value="Unassembled WGS sequence"/>
</dbReference>
<dbReference type="AlphaFoldDB" id="A0ABD1MYC5"/>
<evidence type="ECO:0000313" key="1">
    <source>
        <dbReference type="EMBL" id="KAL2340413.1"/>
    </source>
</evidence>
<proteinExistence type="predicted"/>
<organism evidence="1 2">
    <name type="scientific">Flemingia macrophylla</name>
    <dbReference type="NCBI Taxonomy" id="520843"/>
    <lineage>
        <taxon>Eukaryota</taxon>
        <taxon>Viridiplantae</taxon>
        <taxon>Streptophyta</taxon>
        <taxon>Embryophyta</taxon>
        <taxon>Tracheophyta</taxon>
        <taxon>Spermatophyta</taxon>
        <taxon>Magnoliopsida</taxon>
        <taxon>eudicotyledons</taxon>
        <taxon>Gunneridae</taxon>
        <taxon>Pentapetalae</taxon>
        <taxon>rosids</taxon>
        <taxon>fabids</taxon>
        <taxon>Fabales</taxon>
        <taxon>Fabaceae</taxon>
        <taxon>Papilionoideae</taxon>
        <taxon>50 kb inversion clade</taxon>
        <taxon>NPAAA clade</taxon>
        <taxon>indigoferoid/millettioid clade</taxon>
        <taxon>Phaseoleae</taxon>
        <taxon>Flemingia</taxon>
    </lineage>
</organism>
<comment type="caution">
    <text evidence="1">The sequence shown here is derived from an EMBL/GenBank/DDBJ whole genome shotgun (WGS) entry which is preliminary data.</text>
</comment>
<accession>A0ABD1MYC5</accession>
<name>A0ABD1MYC5_9FABA</name>
<reference evidence="1 2" key="1">
    <citation type="submission" date="2024-08" db="EMBL/GenBank/DDBJ databases">
        <title>Insights into the chromosomal genome structure of Flemingia macrophylla.</title>
        <authorList>
            <person name="Ding Y."/>
            <person name="Zhao Y."/>
            <person name="Bi W."/>
            <person name="Wu M."/>
            <person name="Zhao G."/>
            <person name="Gong Y."/>
            <person name="Li W."/>
            <person name="Zhang P."/>
        </authorList>
    </citation>
    <scope>NUCLEOTIDE SEQUENCE [LARGE SCALE GENOMIC DNA]</scope>
    <source>
        <strain evidence="1">DYQJB</strain>
        <tissue evidence="1">Leaf</tissue>
    </source>
</reference>
<dbReference type="EMBL" id="JBGMDY010000003">
    <property type="protein sequence ID" value="KAL2340413.1"/>
    <property type="molecule type" value="Genomic_DNA"/>
</dbReference>
<evidence type="ECO:0000313" key="2">
    <source>
        <dbReference type="Proteomes" id="UP001603857"/>
    </source>
</evidence>
<sequence length="255" mass="28313">MSIPRLTLQTSIADHHSILDVATDTSVDTRKLEDKLDALVNLTTTVAEARHLKEYMASNSHQFSLRNDVIIIRGVHDVATYTSVENRNLKGKLDALVNLTTTTAKAKHLIEKMASNSQQFGARNDAILAVDQKSASFAKVFGIHSSNDHHTNVCLSLQQSVVNEHPELFNLRNYAIVIRGVHDVATDTSAEIRCSCELDTSAETRKLEGKLDALVNLISAKKDRHLYGGHWKNGYHRLFQQRQTSDSQLADSPSS</sequence>
<protein>
    <submittedName>
        <fullName evidence="1">Uncharacterized protein</fullName>
    </submittedName>
</protein>
<gene>
    <name evidence="1" type="ORF">Fmac_008353</name>
</gene>
<keyword evidence="2" id="KW-1185">Reference proteome</keyword>